<dbReference type="PANTHER" id="PTHR31325">
    <property type="entry name" value="OS01G0798800 PROTEIN-RELATED"/>
    <property type="match status" value="1"/>
</dbReference>
<dbReference type="EMBL" id="JACEFO010001972">
    <property type="protein sequence ID" value="KAF8690493.1"/>
    <property type="molecule type" value="Genomic_DNA"/>
</dbReference>
<gene>
    <name evidence="1" type="ORF">HU200_040849</name>
</gene>
<accession>A0A835B7H3</accession>
<dbReference type="InterPro" id="IPR007658">
    <property type="entry name" value="DUF594"/>
</dbReference>
<evidence type="ECO:0008006" key="3">
    <source>
        <dbReference type="Google" id="ProtNLM"/>
    </source>
</evidence>
<name>A0A835B7H3_9POAL</name>
<organism evidence="1 2">
    <name type="scientific">Digitaria exilis</name>
    <dbReference type="NCBI Taxonomy" id="1010633"/>
    <lineage>
        <taxon>Eukaryota</taxon>
        <taxon>Viridiplantae</taxon>
        <taxon>Streptophyta</taxon>
        <taxon>Embryophyta</taxon>
        <taxon>Tracheophyta</taxon>
        <taxon>Spermatophyta</taxon>
        <taxon>Magnoliopsida</taxon>
        <taxon>Liliopsida</taxon>
        <taxon>Poales</taxon>
        <taxon>Poaceae</taxon>
        <taxon>PACMAD clade</taxon>
        <taxon>Panicoideae</taxon>
        <taxon>Panicodae</taxon>
        <taxon>Paniceae</taxon>
        <taxon>Anthephorinae</taxon>
        <taxon>Digitaria</taxon>
    </lineage>
</organism>
<reference evidence="1" key="1">
    <citation type="submission" date="2020-07" db="EMBL/GenBank/DDBJ databases">
        <title>Genome sequence and genetic diversity analysis of an under-domesticated orphan crop, white fonio (Digitaria exilis).</title>
        <authorList>
            <person name="Bennetzen J.L."/>
            <person name="Chen S."/>
            <person name="Ma X."/>
            <person name="Wang X."/>
            <person name="Yssel A.E.J."/>
            <person name="Chaluvadi S.R."/>
            <person name="Johnson M."/>
            <person name="Gangashetty P."/>
            <person name="Hamidou F."/>
            <person name="Sanogo M.D."/>
            <person name="Zwaenepoel A."/>
            <person name="Wallace J."/>
            <person name="Van De Peer Y."/>
            <person name="Van Deynze A."/>
        </authorList>
    </citation>
    <scope>NUCLEOTIDE SEQUENCE</scope>
    <source>
        <tissue evidence="1">Leaves</tissue>
    </source>
</reference>
<evidence type="ECO:0000313" key="2">
    <source>
        <dbReference type="Proteomes" id="UP000636709"/>
    </source>
</evidence>
<dbReference type="Pfam" id="PF04578">
    <property type="entry name" value="DUF594"/>
    <property type="match status" value="1"/>
</dbReference>
<dbReference type="OrthoDB" id="686547at2759"/>
<keyword evidence="2" id="KW-1185">Reference proteome</keyword>
<dbReference type="AlphaFoldDB" id="A0A835B7H3"/>
<evidence type="ECO:0000313" key="1">
    <source>
        <dbReference type="EMBL" id="KAF8690493.1"/>
    </source>
</evidence>
<proteinExistence type="predicted"/>
<sequence length="330" mass="37786">MYLGSDWTMVSLACCRLTTAKSTNRFLPFSLRKPFGFLCSRLPLFGYWHNSIGQYSVIESSRFLRRSKAFSFESESELMSMFSVTGEYLRRAWGNLATSQGLHFVELPHLLKPHIVSFLKSNNNIHPLTNGKASLQRNVVSRQLSWTWQNETQAETMLIWHIATEYLMIAFPDEAKESSRQSLSYRHRELATKLSRYCAYLMSEAPELLPGNSVDTKFIFDHAMYEARETLGSKLRKRDLLRKVLTSSGVDESTIFTKGLKLGAKLETIREGSLRCKLMAEFWTETILYVAPSDNARAHMERLARGGEFLTHIWALLTHAGVLTRNPIPD</sequence>
<comment type="caution">
    <text evidence="1">The sequence shown here is derived from an EMBL/GenBank/DDBJ whole genome shotgun (WGS) entry which is preliminary data.</text>
</comment>
<dbReference type="Proteomes" id="UP000636709">
    <property type="component" value="Unassembled WGS sequence"/>
</dbReference>
<protein>
    <recommendedName>
        <fullName evidence="3">DUF4220 domain-containing protein</fullName>
    </recommendedName>
</protein>